<keyword evidence="3" id="KW-1185">Reference proteome</keyword>
<feature type="compositionally biased region" description="Low complexity" evidence="1">
    <location>
        <begin position="142"/>
        <end position="155"/>
    </location>
</feature>
<dbReference type="InParanoid" id="K1VND0"/>
<protein>
    <submittedName>
        <fullName evidence="2">Uncharacterized protein</fullName>
    </submittedName>
</protein>
<feature type="compositionally biased region" description="Polar residues" evidence="1">
    <location>
        <begin position="188"/>
        <end position="203"/>
    </location>
</feature>
<evidence type="ECO:0000313" key="3">
    <source>
        <dbReference type="Proteomes" id="UP000006757"/>
    </source>
</evidence>
<feature type="compositionally biased region" description="Low complexity" evidence="1">
    <location>
        <begin position="496"/>
        <end position="514"/>
    </location>
</feature>
<feature type="region of interest" description="Disordered" evidence="1">
    <location>
        <begin position="1"/>
        <end position="34"/>
    </location>
</feature>
<dbReference type="AlphaFoldDB" id="K1VND0"/>
<feature type="region of interest" description="Disordered" evidence="1">
    <location>
        <begin position="402"/>
        <end position="421"/>
    </location>
</feature>
<sequence>MALVDQPPSTPRVSGLPGPTTRGPPGLGPMGPGGIGMGLAGIGAGAGEPVTTVVPIPASVLRQANRRAVHLLPSLQRQFGGVPLPLRSNHYDAVATLVAKLDTENSPVKLAATTFLNDLVDADDAQVTAEREAAAAAAAAAQRRTSVTSQSSQRVMSPVERVLSPTSPRSPRRSLDQAASGIPGPRLTTPTFGTSAASPSVTGRFSRPSPLGSGHARTGSSASNGHSGLPQLKPVPLTKRRPSSDPPQPLQEMQPNAPLTPQRAPPRRKVGAHHAAYARLIEQQEQQAQQQKSYTPSRIGRPASVAYGSSYGAPSHLPTPSRPASQLEHSPSHLPRPSSQLDSHGSHIPTRPVSAFISAVPPPPRDLPPKETAPVRPAFEPTSSTSSAASAASHASHASAASISSGSDYSGHSRSRSGLGLDTIGETAIPERWSHLPDPETHLLLPDRPTAAARARMIELGAILSHFEVVRARMETYRDELDSVRSQLKPAIDALSATSGSGSSYATPTATPALGSYSRRTSMDYDTPTRPPSVSAGARERTWI</sequence>
<evidence type="ECO:0000256" key="1">
    <source>
        <dbReference type="SAM" id="MobiDB-lite"/>
    </source>
</evidence>
<feature type="compositionally biased region" description="Low complexity" evidence="1">
    <location>
        <begin position="383"/>
        <end position="393"/>
    </location>
</feature>
<dbReference type="Proteomes" id="UP000006757">
    <property type="component" value="Unassembled WGS sequence"/>
</dbReference>
<dbReference type="HOGENOM" id="CLU_500769_0_0_1"/>
<gene>
    <name evidence="2" type="ORF">A1Q2_04744</name>
</gene>
<organism evidence="2 3">
    <name type="scientific">Trichosporon asahii var. asahii (strain CBS 8904)</name>
    <name type="common">Yeast</name>
    <dbReference type="NCBI Taxonomy" id="1220162"/>
    <lineage>
        <taxon>Eukaryota</taxon>
        <taxon>Fungi</taxon>
        <taxon>Dikarya</taxon>
        <taxon>Basidiomycota</taxon>
        <taxon>Agaricomycotina</taxon>
        <taxon>Tremellomycetes</taxon>
        <taxon>Trichosporonales</taxon>
        <taxon>Trichosporonaceae</taxon>
        <taxon>Trichosporon</taxon>
    </lineage>
</organism>
<reference evidence="2 3" key="1">
    <citation type="journal article" date="2012" name="Eukaryot. Cell">
        <title>Genome sequence of the Trichosporon asahii environmental strain CBS 8904.</title>
        <authorList>
            <person name="Yang R.Y."/>
            <person name="Li H.T."/>
            <person name="Zhu H."/>
            <person name="Zhou G.P."/>
            <person name="Wang M."/>
            <person name="Wang L."/>
        </authorList>
    </citation>
    <scope>NUCLEOTIDE SEQUENCE [LARGE SCALE GENOMIC DNA]</scope>
    <source>
        <strain evidence="2 3">CBS 8904</strain>
    </source>
</reference>
<accession>K1VND0</accession>
<comment type="caution">
    <text evidence="2">The sequence shown here is derived from an EMBL/GenBank/DDBJ whole genome shotgun (WGS) entry which is preliminary data.</text>
</comment>
<name>K1VND0_TRIAC</name>
<proteinExistence type="predicted"/>
<dbReference type="EMBL" id="AMBO01000330">
    <property type="protein sequence ID" value="EKD00977.1"/>
    <property type="molecule type" value="Genomic_DNA"/>
</dbReference>
<feature type="compositionally biased region" description="Low complexity" evidence="1">
    <location>
        <begin position="15"/>
        <end position="24"/>
    </location>
</feature>
<feature type="region of interest" description="Disordered" evidence="1">
    <location>
        <begin position="142"/>
        <end position="393"/>
    </location>
</feature>
<feature type="region of interest" description="Disordered" evidence="1">
    <location>
        <begin position="496"/>
        <end position="544"/>
    </location>
</feature>
<evidence type="ECO:0000313" key="2">
    <source>
        <dbReference type="EMBL" id="EKD00977.1"/>
    </source>
</evidence>